<keyword evidence="2" id="KW-1185">Reference proteome</keyword>
<protein>
    <submittedName>
        <fullName evidence="1">Uncharacterized protein</fullName>
    </submittedName>
</protein>
<proteinExistence type="predicted"/>
<reference evidence="1" key="1">
    <citation type="journal article" date="2021" name="IMA Fungus">
        <title>Genomic characterization of three marine fungi, including Emericellopsis atlantica sp. nov. with signatures of a generalist lifestyle and marine biomass degradation.</title>
        <authorList>
            <person name="Hagestad O.C."/>
            <person name="Hou L."/>
            <person name="Andersen J.H."/>
            <person name="Hansen E.H."/>
            <person name="Altermark B."/>
            <person name="Li C."/>
            <person name="Kuhnert E."/>
            <person name="Cox R.J."/>
            <person name="Crous P.W."/>
            <person name="Spatafora J.W."/>
            <person name="Lail K."/>
            <person name="Amirebrahimi M."/>
            <person name="Lipzen A."/>
            <person name="Pangilinan J."/>
            <person name="Andreopoulos W."/>
            <person name="Hayes R.D."/>
            <person name="Ng V."/>
            <person name="Grigoriev I.V."/>
            <person name="Jackson S.A."/>
            <person name="Sutton T.D.S."/>
            <person name="Dobson A.D.W."/>
            <person name="Rama T."/>
        </authorList>
    </citation>
    <scope>NUCLEOTIDE SEQUENCE</scope>
    <source>
        <strain evidence="1">TRa3180A</strain>
    </source>
</reference>
<evidence type="ECO:0000313" key="2">
    <source>
        <dbReference type="Proteomes" id="UP000887226"/>
    </source>
</evidence>
<evidence type="ECO:0000313" key="1">
    <source>
        <dbReference type="EMBL" id="KAG9249015.1"/>
    </source>
</evidence>
<dbReference type="EMBL" id="MU253740">
    <property type="protein sequence ID" value="KAG9249015.1"/>
    <property type="molecule type" value="Genomic_DNA"/>
</dbReference>
<dbReference type="AlphaFoldDB" id="A0A9P8CJL5"/>
<accession>A0A9P8CJL5</accession>
<sequence length="76" mass="8480">MCYVVLCITYATTISLTLPIPPSLPSRTTLFFFLKLPNSQQILLSPSQCLSEVSSLKSFQDKAGHPCQSFLKQSQR</sequence>
<dbReference type="Proteomes" id="UP000887226">
    <property type="component" value="Unassembled WGS sequence"/>
</dbReference>
<comment type="caution">
    <text evidence="1">The sequence shown here is derived from an EMBL/GenBank/DDBJ whole genome shotgun (WGS) entry which is preliminary data.</text>
</comment>
<gene>
    <name evidence="1" type="ORF">BJ878DRAFT_199405</name>
</gene>
<name>A0A9P8CJL5_9HELO</name>
<organism evidence="1 2">
    <name type="scientific">Calycina marina</name>
    <dbReference type="NCBI Taxonomy" id="1763456"/>
    <lineage>
        <taxon>Eukaryota</taxon>
        <taxon>Fungi</taxon>
        <taxon>Dikarya</taxon>
        <taxon>Ascomycota</taxon>
        <taxon>Pezizomycotina</taxon>
        <taxon>Leotiomycetes</taxon>
        <taxon>Helotiales</taxon>
        <taxon>Pezizellaceae</taxon>
        <taxon>Calycina</taxon>
    </lineage>
</organism>